<gene>
    <name evidence="9" type="ORF">DWX70_16270</name>
    <name evidence="5" type="ORF">F3B53_08370</name>
    <name evidence="4" type="ORF">F3B98_20285</name>
    <name evidence="3" type="ORF">F3D66_10165</name>
    <name evidence="2" type="ORF">F3D71_28285</name>
    <name evidence="1" type="ORF">F3F25_09770</name>
    <name evidence="6" type="ORF">PO240_07665</name>
    <name evidence="7" type="ORF">PO382_07800</name>
    <name evidence="8" type="ORF">PQ628_00355</name>
</gene>
<dbReference type="EMBL" id="VWLE01000744">
    <property type="protein sequence ID" value="KAA3935271.1"/>
    <property type="molecule type" value="Genomic_DNA"/>
</dbReference>
<dbReference type="EMBL" id="VWFO01000031">
    <property type="protein sequence ID" value="KAA4662100.1"/>
    <property type="molecule type" value="Genomic_DNA"/>
</dbReference>
<dbReference type="GeneID" id="29452523"/>
<reference evidence="11 12" key="2">
    <citation type="journal article" date="2019" name="Nat. Med.">
        <title>A library of human gut bacterial isolates paired with longitudinal multiomics data enables mechanistic microbiome research.</title>
        <authorList>
            <person name="Poyet M."/>
            <person name="Groussin M."/>
            <person name="Gibbons S.M."/>
            <person name="Avila-Pacheco J."/>
            <person name="Jiang X."/>
            <person name="Kearney S.M."/>
            <person name="Perrotta A.R."/>
            <person name="Berdy B."/>
            <person name="Zhao S."/>
            <person name="Lieberman T.D."/>
            <person name="Swanson P.K."/>
            <person name="Smith M."/>
            <person name="Roesemann S."/>
            <person name="Alexander J.E."/>
            <person name="Rich S.A."/>
            <person name="Livny J."/>
            <person name="Vlamakis H."/>
            <person name="Clish C."/>
            <person name="Bullock K."/>
            <person name="Deik A."/>
            <person name="Scott J."/>
            <person name="Pierce K.A."/>
            <person name="Xavier R.J."/>
            <person name="Alm E.J."/>
        </authorList>
    </citation>
    <scope>NUCLEOTIDE SEQUENCE [LARGE SCALE GENOMIC DNA]</scope>
    <source>
        <strain evidence="3 15">BIOML-A134</strain>
        <strain evidence="4 14">BIOML-A14</strain>
        <strain evidence="1 12">BIOML-A160</strain>
        <strain evidence="2 11">BIOML-A163</strain>
        <strain evidence="5 13">BIOML-A2</strain>
    </source>
</reference>
<dbReference type="EMBL" id="VWFC01000007">
    <property type="protein sequence ID" value="KAB1327982.1"/>
    <property type="molecule type" value="Genomic_DNA"/>
</dbReference>
<evidence type="ECO:0000313" key="11">
    <source>
        <dbReference type="Proteomes" id="UP000323717"/>
    </source>
</evidence>
<dbReference type="EMBL" id="QRVZ01000013">
    <property type="protein sequence ID" value="RGS82214.1"/>
    <property type="molecule type" value="Genomic_DNA"/>
</dbReference>
<proteinExistence type="predicted"/>
<organism evidence="5 13">
    <name type="scientific">Bacteroides ovatus</name>
    <dbReference type="NCBI Taxonomy" id="28116"/>
    <lineage>
        <taxon>Bacteria</taxon>
        <taxon>Pseudomonadati</taxon>
        <taxon>Bacteroidota</taxon>
        <taxon>Bacteroidia</taxon>
        <taxon>Bacteroidales</taxon>
        <taxon>Bacteroidaceae</taxon>
        <taxon>Bacteroides</taxon>
    </lineage>
</organism>
<evidence type="ECO:0000313" key="13">
    <source>
        <dbReference type="Proteomes" id="UP000375690"/>
    </source>
</evidence>
<evidence type="ECO:0000313" key="9">
    <source>
        <dbReference type="EMBL" id="RGS82214.1"/>
    </source>
</evidence>
<dbReference type="Proteomes" id="UP000435985">
    <property type="component" value="Unassembled WGS sequence"/>
</dbReference>
<name>A0A139LKT8_BACOV</name>
<evidence type="ECO:0000313" key="3">
    <source>
        <dbReference type="EMBL" id="KAA4099605.1"/>
    </source>
</evidence>
<dbReference type="EMBL" id="VWLB01000013">
    <property type="protein sequence ID" value="KAA3929111.1"/>
    <property type="molecule type" value="Genomic_DNA"/>
</dbReference>
<dbReference type="Proteomes" id="UP001219389">
    <property type="component" value="Unassembled WGS sequence"/>
</dbReference>
<sequence>MKKYILFGGYLLLLAYITSCDDGRIYEKTETLSEEGRTLKMSGKINGISKWPDGYSVVVAGFNDESEYAVVTKTIPAVEDDEIQVTMTGVSDKVTTIELCVINKLRKRVISFQSMDDLTAVDDTILMDVGTVNVGMYHGIQEKVFNTTCAHCHGGSSSAAANLYLTEGKSYEALVNRPSKKVDGMLLVKPGSAQESVLHTLLNTTISSTWGYDHSKEIVSSPILTLIDDWINNGAQE</sequence>
<reference evidence="9 10" key="1">
    <citation type="submission" date="2018-08" db="EMBL/GenBank/DDBJ databases">
        <title>A genome reference for cultivated species of the human gut microbiota.</title>
        <authorList>
            <person name="Zou Y."/>
            <person name="Xue W."/>
            <person name="Luo G."/>
        </authorList>
    </citation>
    <scope>NUCLEOTIDE SEQUENCE [LARGE SCALE GENOMIC DNA]</scope>
    <source>
        <strain evidence="9 10">AF20-9LB</strain>
    </source>
</reference>
<evidence type="ECO:0000313" key="14">
    <source>
        <dbReference type="Proteomes" id="UP000435985"/>
    </source>
</evidence>
<dbReference type="Proteomes" id="UP000375690">
    <property type="component" value="Unassembled WGS sequence"/>
</dbReference>
<comment type="caution">
    <text evidence="5">The sequence shown here is derived from an EMBL/GenBank/DDBJ whole genome shotgun (WGS) entry which is preliminary data.</text>
</comment>
<dbReference type="KEGG" id="boa:Bovatus_01238"/>
<dbReference type="Proteomes" id="UP001215078">
    <property type="component" value="Unassembled WGS sequence"/>
</dbReference>
<evidence type="ECO:0000313" key="2">
    <source>
        <dbReference type="EMBL" id="KAA3935271.1"/>
    </source>
</evidence>
<evidence type="ECO:0000313" key="5">
    <source>
        <dbReference type="EMBL" id="KAB1327982.1"/>
    </source>
</evidence>
<dbReference type="RefSeq" id="WP_004300128.1">
    <property type="nucleotide sequence ID" value="NZ_BAABYJ010000001.1"/>
</dbReference>
<evidence type="ECO:0000313" key="10">
    <source>
        <dbReference type="Proteomes" id="UP000266492"/>
    </source>
</evidence>
<dbReference type="Proteomes" id="UP000323717">
    <property type="component" value="Unassembled WGS sequence"/>
</dbReference>
<evidence type="ECO:0000313" key="7">
    <source>
        <dbReference type="EMBL" id="MDC2742128.1"/>
    </source>
</evidence>
<dbReference type="Proteomes" id="UP000266492">
    <property type="component" value="Unassembled WGS sequence"/>
</dbReference>
<evidence type="ECO:0000313" key="12">
    <source>
        <dbReference type="Proteomes" id="UP000365824"/>
    </source>
</evidence>
<keyword evidence="15" id="KW-1185">Reference proteome</keyword>
<evidence type="ECO:0000313" key="15">
    <source>
        <dbReference type="Proteomes" id="UP000473905"/>
    </source>
</evidence>
<dbReference type="EMBL" id="JAQNZF010000008">
    <property type="protein sequence ID" value="MDC2742128.1"/>
    <property type="molecule type" value="Genomic_DNA"/>
</dbReference>
<evidence type="ECO:0000313" key="1">
    <source>
        <dbReference type="EMBL" id="KAA3929111.1"/>
    </source>
</evidence>
<dbReference type="Proteomes" id="UP001214017">
    <property type="component" value="Unassembled WGS sequence"/>
</dbReference>
<dbReference type="Proteomes" id="UP000365824">
    <property type="component" value="Unassembled WGS sequence"/>
</dbReference>
<dbReference type="STRING" id="28116.Bovatus_01238"/>
<evidence type="ECO:0000313" key="6">
    <source>
        <dbReference type="EMBL" id="MDC2407744.1"/>
    </source>
</evidence>
<accession>A0A139LKT8</accession>
<dbReference type="Proteomes" id="UP000473905">
    <property type="component" value="Unassembled WGS sequence"/>
</dbReference>
<dbReference type="EMBL" id="JAQNWR010000004">
    <property type="protein sequence ID" value="MDC2407744.1"/>
    <property type="molecule type" value="Genomic_DNA"/>
</dbReference>
<evidence type="ECO:0008006" key="16">
    <source>
        <dbReference type="Google" id="ProtNLM"/>
    </source>
</evidence>
<dbReference type="AlphaFoldDB" id="A0A139LKT8"/>
<evidence type="ECO:0000313" key="4">
    <source>
        <dbReference type="EMBL" id="KAA4662100.1"/>
    </source>
</evidence>
<dbReference type="EMBL" id="VWKB01000012">
    <property type="protein sequence ID" value="KAA4099605.1"/>
    <property type="molecule type" value="Genomic_DNA"/>
</dbReference>
<reference evidence="6" key="3">
    <citation type="submission" date="2022-10" db="EMBL/GenBank/DDBJ databases">
        <title>Human gut microbiome strain richness.</title>
        <authorList>
            <person name="Chen-Liaw A."/>
        </authorList>
    </citation>
    <scope>NUCLEOTIDE SEQUENCE</scope>
    <source>
        <strain evidence="7">BSD2780120875st1_E1_BSD2780120875_150330</strain>
        <strain evidence="6">F7_m1001271B151109d0_201107</strain>
        <strain evidence="8">RTP21484st1_H8_RTP21484_190118</strain>
    </source>
</reference>
<protein>
    <recommendedName>
        <fullName evidence="16">Cytochrome c domain-containing protein</fullName>
    </recommendedName>
</protein>
<dbReference type="EMBL" id="JAQQPO010000001">
    <property type="protein sequence ID" value="MDC7956656.1"/>
    <property type="molecule type" value="Genomic_DNA"/>
</dbReference>
<evidence type="ECO:0000313" key="8">
    <source>
        <dbReference type="EMBL" id="MDC7956656.1"/>
    </source>
</evidence>